<dbReference type="RefSeq" id="XP_016239136.1">
    <property type="nucleotide sequence ID" value="XM_016377566.1"/>
</dbReference>
<sequence>MPSVQLKLTTTTAHGMVFRSWSKDNTATTDLGITCGSCVFYGATVGRDASYVQKLRKAGVIILGKSNLSEWGNIRSTNPGNFRKSNSSNGWSAVGGQTLGVYYPNQDPIGSSSGSGVATALGLAFAAIGIEVGGSIIGPAQRSNIIGIKPTVGLTSRDLVFISKRQGTVGPMARTLEDAASLLEIIGGKCPHDPETSKIPFEHIPKYARFCNKSALKGARIGIPRNAFRDNDEAAADEIDLAGIAKAASIMKDAGAEIIDPADYPEYETFLNESGALRGRVGFADWKADMARYVTNLVDNPQNINNIDDLVEFTQAHPKEEYPSRDVAGLLGVSKAMAQDVPRVEEAWERVRELAVRGGINGAMKKHNLDALIMPSSVSTSVATVALAPVITVPLGFYPENTGIVWNGRRNLVLQDKNLPFGLSFIGLPFTETKLIGYAYAFEQLTKVRDQVDPIVMPKTELRDVAGKDSGI</sequence>
<dbReference type="SUPFAM" id="SSF75304">
    <property type="entry name" value="Amidase signature (AS) enzymes"/>
    <property type="match status" value="1"/>
</dbReference>
<evidence type="ECO:0000259" key="1">
    <source>
        <dbReference type="Pfam" id="PF01425"/>
    </source>
</evidence>
<dbReference type="Proteomes" id="UP000053328">
    <property type="component" value="Unassembled WGS sequence"/>
</dbReference>
<organism evidence="2 3">
    <name type="scientific">Exophiala spinifera</name>
    <dbReference type="NCBI Taxonomy" id="91928"/>
    <lineage>
        <taxon>Eukaryota</taxon>
        <taxon>Fungi</taxon>
        <taxon>Dikarya</taxon>
        <taxon>Ascomycota</taxon>
        <taxon>Pezizomycotina</taxon>
        <taxon>Eurotiomycetes</taxon>
        <taxon>Chaetothyriomycetidae</taxon>
        <taxon>Chaetothyriales</taxon>
        <taxon>Herpotrichiellaceae</taxon>
        <taxon>Exophiala</taxon>
    </lineage>
</organism>
<evidence type="ECO:0000313" key="3">
    <source>
        <dbReference type="Proteomes" id="UP000053328"/>
    </source>
</evidence>
<dbReference type="PANTHER" id="PTHR42678">
    <property type="entry name" value="AMIDASE"/>
    <property type="match status" value="1"/>
</dbReference>
<dbReference type="Gene3D" id="3.90.1300.10">
    <property type="entry name" value="Amidase signature (AS) domain"/>
    <property type="match status" value="1"/>
</dbReference>
<dbReference type="STRING" id="91928.A0A0D2BK16"/>
<dbReference type="InterPro" id="IPR023631">
    <property type="entry name" value="Amidase_dom"/>
</dbReference>
<gene>
    <name evidence="2" type="ORF">PV08_03209</name>
</gene>
<name>A0A0D2BK16_9EURO</name>
<dbReference type="InterPro" id="IPR036928">
    <property type="entry name" value="AS_sf"/>
</dbReference>
<dbReference type="OrthoDB" id="566138at2759"/>
<dbReference type="EMBL" id="KN847493">
    <property type="protein sequence ID" value="KIW18920.1"/>
    <property type="molecule type" value="Genomic_DNA"/>
</dbReference>
<dbReference type="AlphaFoldDB" id="A0A0D2BK16"/>
<protein>
    <recommendedName>
        <fullName evidence="1">Amidase domain-containing protein</fullName>
    </recommendedName>
</protein>
<accession>A0A0D2BK16</accession>
<dbReference type="HOGENOM" id="CLU_009600_14_1_1"/>
<reference evidence="2 3" key="1">
    <citation type="submission" date="2015-01" db="EMBL/GenBank/DDBJ databases">
        <title>The Genome Sequence of Exophiala spinifera CBS89968.</title>
        <authorList>
            <consortium name="The Broad Institute Genomics Platform"/>
            <person name="Cuomo C."/>
            <person name="de Hoog S."/>
            <person name="Gorbushina A."/>
            <person name="Stielow B."/>
            <person name="Teixiera M."/>
            <person name="Abouelleil A."/>
            <person name="Chapman S.B."/>
            <person name="Priest M."/>
            <person name="Young S.K."/>
            <person name="Wortman J."/>
            <person name="Nusbaum C."/>
            <person name="Birren B."/>
        </authorList>
    </citation>
    <scope>NUCLEOTIDE SEQUENCE [LARGE SCALE GENOMIC DNA]</scope>
    <source>
        <strain evidence="2 3">CBS 89968</strain>
    </source>
</reference>
<feature type="domain" description="Amidase" evidence="1">
    <location>
        <begin position="23"/>
        <end position="435"/>
    </location>
</feature>
<keyword evidence="3" id="KW-1185">Reference proteome</keyword>
<dbReference type="Pfam" id="PF01425">
    <property type="entry name" value="Amidase"/>
    <property type="match status" value="1"/>
</dbReference>
<evidence type="ECO:0000313" key="2">
    <source>
        <dbReference type="EMBL" id="KIW18920.1"/>
    </source>
</evidence>
<proteinExistence type="predicted"/>
<dbReference type="VEuPathDB" id="FungiDB:PV08_03209"/>
<dbReference type="PANTHER" id="PTHR42678:SF34">
    <property type="entry name" value="OS04G0183300 PROTEIN"/>
    <property type="match status" value="1"/>
</dbReference>
<dbReference type="GeneID" id="27330292"/>